<dbReference type="EMBL" id="JBHUOR010000130">
    <property type="protein sequence ID" value="MFD2869885.1"/>
    <property type="molecule type" value="Genomic_DNA"/>
</dbReference>
<dbReference type="InterPro" id="IPR054612">
    <property type="entry name" value="Phage_capsid-like_C"/>
</dbReference>
<feature type="domain" description="Phage capsid-like C-terminal" evidence="2">
    <location>
        <begin position="96"/>
        <end position="256"/>
    </location>
</feature>
<dbReference type="RefSeq" id="WP_380148531.1">
    <property type="nucleotide sequence ID" value="NZ_JBHUOR010000130.1"/>
</dbReference>
<reference evidence="4" key="1">
    <citation type="journal article" date="2019" name="Int. J. Syst. Evol. Microbiol.">
        <title>The Global Catalogue of Microorganisms (GCM) 10K type strain sequencing project: providing services to taxonomists for standard genome sequencing and annotation.</title>
        <authorList>
            <consortium name="The Broad Institute Genomics Platform"/>
            <consortium name="The Broad Institute Genome Sequencing Center for Infectious Disease"/>
            <person name="Wu L."/>
            <person name="Ma J."/>
        </authorList>
    </citation>
    <scope>NUCLEOTIDE SEQUENCE [LARGE SCALE GENOMIC DNA]</scope>
    <source>
        <strain evidence="4">KCTC 33522</strain>
    </source>
</reference>
<evidence type="ECO:0000313" key="3">
    <source>
        <dbReference type="EMBL" id="MFD2869885.1"/>
    </source>
</evidence>
<accession>A0ABW5Y4B5</accession>
<keyword evidence="4" id="KW-1185">Reference proteome</keyword>
<gene>
    <name evidence="3" type="ORF">ACFSY7_15435</name>
</gene>
<comment type="caution">
    <text evidence="3">The sequence shown here is derived from an EMBL/GenBank/DDBJ whole genome shotgun (WGS) entry which is preliminary data.</text>
</comment>
<dbReference type="NCBIfam" id="TIGR01554">
    <property type="entry name" value="major_cap_HK97"/>
    <property type="match status" value="1"/>
</dbReference>
<evidence type="ECO:0000313" key="4">
    <source>
        <dbReference type="Proteomes" id="UP001597568"/>
    </source>
</evidence>
<dbReference type="Proteomes" id="UP001597568">
    <property type="component" value="Unassembled WGS sequence"/>
</dbReference>
<name>A0ABW5Y4B5_9BACL</name>
<proteinExistence type="predicted"/>
<evidence type="ECO:0000259" key="2">
    <source>
        <dbReference type="Pfam" id="PF05065"/>
    </source>
</evidence>
<comment type="subcellular location">
    <subcellularLocation>
        <location evidence="1">Virion</location>
    </subcellularLocation>
</comment>
<organism evidence="3 4">
    <name type="scientific">Kurthia populi</name>
    <dbReference type="NCBI Taxonomy" id="1562132"/>
    <lineage>
        <taxon>Bacteria</taxon>
        <taxon>Bacillati</taxon>
        <taxon>Bacillota</taxon>
        <taxon>Bacilli</taxon>
        <taxon>Bacillales</taxon>
        <taxon>Caryophanaceae</taxon>
        <taxon>Kurthia</taxon>
    </lineage>
</organism>
<dbReference type="Pfam" id="PF05065">
    <property type="entry name" value="Phage_capsid"/>
    <property type="match status" value="1"/>
</dbReference>
<dbReference type="SUPFAM" id="SSF56563">
    <property type="entry name" value="Major capsid protein gp5"/>
    <property type="match status" value="1"/>
</dbReference>
<dbReference type="InterPro" id="IPR024455">
    <property type="entry name" value="Phage_capsid"/>
</dbReference>
<sequence length="380" mass="41370">MAFKLDNHTDSYENAKQNYANVVKNETSTPEEVEQAWTVMQDSLVDSLTSQITQGVAAQNHDQTVLAGRGANVLTSEEHKFFAAVQHSAGFEDDLILPETVVDRIFEDLTEAHPLLSAINFQNLNTLTARVITSEPEGSFVWGKVFGEIKGQLDAAFTEETFGQSKLTAFVVLPKDLEKFGPAWIEAYVRAQITETYAVALEQGIVMGAGPTKNEPIGLIRDLKGAIDPTNGHAKKAVAGTLTFADSATTIKELAALNKALSTKENGKSVTIDGKVALIVNPADAWLVKAQYTIQNSLGAFITSLPFNVRIIESRFQEANEVTAFVTDRYDFYTTGGLQVNKFDQTLALEDCNLYTAKGFAFGKAKDNNAAQIYTLAIPS</sequence>
<evidence type="ECO:0000256" key="1">
    <source>
        <dbReference type="ARBA" id="ARBA00004328"/>
    </source>
</evidence>
<protein>
    <submittedName>
        <fullName evidence="3">Phage major capsid protein</fullName>
    </submittedName>
</protein>